<protein>
    <recommendedName>
        <fullName evidence="6">Pectin acetylesterase</fullName>
        <ecNumber evidence="6">3.1.1.-</ecNumber>
    </recommendedName>
</protein>
<dbReference type="EMBL" id="CAMAPE010000065">
    <property type="protein sequence ID" value="CAH9114462.1"/>
    <property type="molecule type" value="Genomic_DNA"/>
</dbReference>
<dbReference type="InterPro" id="IPR004963">
    <property type="entry name" value="PAE/NOTUM"/>
</dbReference>
<evidence type="ECO:0000313" key="7">
    <source>
        <dbReference type="EMBL" id="CAH9114462.1"/>
    </source>
</evidence>
<keyword evidence="8" id="KW-1185">Reference proteome</keyword>
<comment type="similarity">
    <text evidence="3 6">Belongs to the pectinacetylesterase family.</text>
</comment>
<dbReference type="AlphaFoldDB" id="A0A9P1ELM7"/>
<keyword evidence="6" id="KW-0964">Secreted</keyword>
<comment type="subcellular location">
    <subcellularLocation>
        <location evidence="2 6">Secreted</location>
        <location evidence="2 6">Cell wall</location>
    </subcellularLocation>
</comment>
<evidence type="ECO:0000313" key="8">
    <source>
        <dbReference type="Proteomes" id="UP001152484"/>
    </source>
</evidence>
<accession>A0A9P1ELM7</accession>
<evidence type="ECO:0000256" key="2">
    <source>
        <dbReference type="ARBA" id="ARBA00004191"/>
    </source>
</evidence>
<dbReference type="PANTHER" id="PTHR21562:SF65">
    <property type="entry name" value="PECTIN ACETYLESTERASE"/>
    <property type="match status" value="1"/>
</dbReference>
<dbReference type="GO" id="GO:0009505">
    <property type="term" value="C:plant-type cell wall"/>
    <property type="evidence" value="ECO:0007669"/>
    <property type="project" value="TreeGrafter"/>
</dbReference>
<evidence type="ECO:0000256" key="1">
    <source>
        <dbReference type="ARBA" id="ARBA00003534"/>
    </source>
</evidence>
<keyword evidence="5 6" id="KW-0961">Cell wall biogenesis/degradation</keyword>
<dbReference type="Pfam" id="PF03283">
    <property type="entry name" value="PAE"/>
    <property type="match status" value="1"/>
</dbReference>
<dbReference type="Proteomes" id="UP001152484">
    <property type="component" value="Unassembled WGS sequence"/>
</dbReference>
<dbReference type="EC" id="3.1.1.-" evidence="6"/>
<evidence type="ECO:0000256" key="4">
    <source>
        <dbReference type="ARBA" id="ARBA00022512"/>
    </source>
</evidence>
<organism evidence="7 8">
    <name type="scientific">Cuscuta europaea</name>
    <name type="common">European dodder</name>
    <dbReference type="NCBI Taxonomy" id="41803"/>
    <lineage>
        <taxon>Eukaryota</taxon>
        <taxon>Viridiplantae</taxon>
        <taxon>Streptophyta</taxon>
        <taxon>Embryophyta</taxon>
        <taxon>Tracheophyta</taxon>
        <taxon>Spermatophyta</taxon>
        <taxon>Magnoliopsida</taxon>
        <taxon>eudicotyledons</taxon>
        <taxon>Gunneridae</taxon>
        <taxon>Pentapetalae</taxon>
        <taxon>asterids</taxon>
        <taxon>lamiids</taxon>
        <taxon>Solanales</taxon>
        <taxon>Convolvulaceae</taxon>
        <taxon>Cuscuteae</taxon>
        <taxon>Cuscuta</taxon>
        <taxon>Cuscuta subgen. Cuscuta</taxon>
    </lineage>
</organism>
<comment type="function">
    <text evidence="1 6">Hydrolyzes acetyl esters in homogalacturonan regions of pectin. In type I primary cell wall, galacturonic acid residues of pectin can be acetylated at the O-2 and O-3 positions. Decreasing the degree of acetylation of pectin gels in vitro alters their physical properties.</text>
</comment>
<keyword evidence="4 6" id="KW-0134">Cell wall</keyword>
<dbReference type="GO" id="GO:0071555">
    <property type="term" value="P:cell wall organization"/>
    <property type="evidence" value="ECO:0007669"/>
    <property type="project" value="UniProtKB-KW"/>
</dbReference>
<reference evidence="7" key="1">
    <citation type="submission" date="2022-07" db="EMBL/GenBank/DDBJ databases">
        <authorList>
            <person name="Macas J."/>
            <person name="Novak P."/>
            <person name="Neumann P."/>
        </authorList>
    </citation>
    <scope>NUCLEOTIDE SEQUENCE</scope>
</reference>
<evidence type="ECO:0000256" key="6">
    <source>
        <dbReference type="RuleBase" id="RU363114"/>
    </source>
</evidence>
<name>A0A9P1ELM7_CUSEU</name>
<dbReference type="OrthoDB" id="1257613at2759"/>
<keyword evidence="6" id="KW-0378">Hydrolase</keyword>
<comment type="caution">
    <text evidence="7">The sequence shown here is derived from an EMBL/GenBank/DDBJ whole genome shotgun (WGS) entry which is preliminary data.</text>
</comment>
<evidence type="ECO:0000256" key="3">
    <source>
        <dbReference type="ARBA" id="ARBA00005784"/>
    </source>
</evidence>
<sequence>MKFQWIELPVLLLLLLLLGTKLYFRGRIIFAACRHARVVAKRDGKCNKCSFSWWFSGGVATTIYCDRFRNLFPSDARVKCFSDGGYFFLSKNHIEGNGFLSMFEGLVNLHRLKDVLPESCTARLNAELCFSPPNLQEDIKTPIFFLMSAFDRVQIQYTLSMDLRDCVRNLSCTPTQIKASQDLRLELLTVLPKHSNISSKGFLVTSPFAHTQVEKDIWISQATGTNKTIASLFGDWYFDRQIVQVVDNYPCPYKCQ</sequence>
<evidence type="ECO:0000256" key="5">
    <source>
        <dbReference type="ARBA" id="ARBA00023316"/>
    </source>
</evidence>
<dbReference type="GO" id="GO:0052793">
    <property type="term" value="F:pectin acetylesterase activity"/>
    <property type="evidence" value="ECO:0007669"/>
    <property type="project" value="TreeGrafter"/>
</dbReference>
<gene>
    <name evidence="7" type="ORF">CEURO_LOCUS20376</name>
</gene>
<proteinExistence type="inferred from homology"/>
<dbReference type="PANTHER" id="PTHR21562">
    <property type="entry name" value="NOTUM-RELATED"/>
    <property type="match status" value="1"/>
</dbReference>